<feature type="domain" description="Outer membrane protein beta-barrel" evidence="4">
    <location>
        <begin position="7"/>
        <end position="161"/>
    </location>
</feature>
<keyword evidence="2 3" id="KW-0732">Signal</keyword>
<gene>
    <name evidence="5" type="ORF">E4L98_00150</name>
</gene>
<evidence type="ECO:0000256" key="1">
    <source>
        <dbReference type="ARBA" id="ARBA00004442"/>
    </source>
</evidence>
<organism evidence="5 6">
    <name type="scientific">Duganella callida</name>
    <dbReference type="NCBI Taxonomy" id="2561932"/>
    <lineage>
        <taxon>Bacteria</taxon>
        <taxon>Pseudomonadati</taxon>
        <taxon>Pseudomonadota</taxon>
        <taxon>Betaproteobacteria</taxon>
        <taxon>Burkholderiales</taxon>
        <taxon>Oxalobacteraceae</taxon>
        <taxon>Telluria group</taxon>
        <taxon>Duganella</taxon>
    </lineage>
</organism>
<feature type="chain" id="PRO_5021399313" evidence="3">
    <location>
        <begin position="21"/>
        <end position="173"/>
    </location>
</feature>
<dbReference type="SUPFAM" id="SSF56925">
    <property type="entry name" value="OMPA-like"/>
    <property type="match status" value="1"/>
</dbReference>
<comment type="caution">
    <text evidence="5">The sequence shown here is derived from an EMBL/GenBank/DDBJ whole genome shotgun (WGS) entry which is preliminary data.</text>
</comment>
<dbReference type="GO" id="GO:0009279">
    <property type="term" value="C:cell outer membrane"/>
    <property type="evidence" value="ECO:0007669"/>
    <property type="project" value="UniProtKB-SubCell"/>
</dbReference>
<dbReference type="OrthoDB" id="8757719at2"/>
<dbReference type="InterPro" id="IPR027385">
    <property type="entry name" value="Beta-barrel_OMP"/>
</dbReference>
<evidence type="ECO:0000313" key="6">
    <source>
        <dbReference type="Proteomes" id="UP000297729"/>
    </source>
</evidence>
<evidence type="ECO:0000256" key="2">
    <source>
        <dbReference type="ARBA" id="ARBA00022729"/>
    </source>
</evidence>
<sequence>MRHTRNALALSLLAAMPAFAQSFQPGLYLSADVGRAQVSSDYVDSTGDYTLGGTVGYQYTPVFGFEIYARGLSLNPLRGVLVPAGYFPDTHYGIAAVATARLDENFRFFGRLGVGRTQMKGNRSSLSDRDDTDPLIGVGIGYAFNRNWSLNLEGSYLTNSNVTLGTVGVRYQF</sequence>
<dbReference type="EMBL" id="SPVG01000003">
    <property type="protein sequence ID" value="TFW31479.1"/>
    <property type="molecule type" value="Genomic_DNA"/>
</dbReference>
<dbReference type="InterPro" id="IPR011250">
    <property type="entry name" value="OMP/PagP_B-barrel"/>
</dbReference>
<keyword evidence="6" id="KW-1185">Reference proteome</keyword>
<reference evidence="5 6" key="1">
    <citation type="submission" date="2019-03" db="EMBL/GenBank/DDBJ databases">
        <title>Draft Genome Sequence of Duganella callidus sp. nov., a Novel Duganella Species Isolated from Cultivated Soil.</title>
        <authorList>
            <person name="Raths R."/>
            <person name="Peta V."/>
            <person name="Bucking H."/>
        </authorList>
    </citation>
    <scope>NUCLEOTIDE SEQUENCE [LARGE SCALE GENOMIC DNA]</scope>
    <source>
        <strain evidence="5 6">DN04</strain>
    </source>
</reference>
<name>A0A4Y9T3G7_9BURK</name>
<dbReference type="Gene3D" id="2.40.160.20">
    <property type="match status" value="1"/>
</dbReference>
<accession>A0A4Y9T3G7</accession>
<evidence type="ECO:0000259" key="4">
    <source>
        <dbReference type="Pfam" id="PF13505"/>
    </source>
</evidence>
<protein>
    <submittedName>
        <fullName evidence="5">Porin family protein</fullName>
    </submittedName>
</protein>
<dbReference type="Proteomes" id="UP000297729">
    <property type="component" value="Unassembled WGS sequence"/>
</dbReference>
<proteinExistence type="predicted"/>
<dbReference type="Pfam" id="PF13505">
    <property type="entry name" value="OMP_b-brl"/>
    <property type="match status" value="1"/>
</dbReference>
<evidence type="ECO:0000256" key="3">
    <source>
        <dbReference type="SAM" id="SignalP"/>
    </source>
</evidence>
<dbReference type="AlphaFoldDB" id="A0A4Y9T3G7"/>
<feature type="signal peptide" evidence="3">
    <location>
        <begin position="1"/>
        <end position="20"/>
    </location>
</feature>
<comment type="subcellular location">
    <subcellularLocation>
        <location evidence="1">Cell outer membrane</location>
    </subcellularLocation>
</comment>
<evidence type="ECO:0000313" key="5">
    <source>
        <dbReference type="EMBL" id="TFW31479.1"/>
    </source>
</evidence>
<dbReference type="RefSeq" id="WP_135199538.1">
    <property type="nucleotide sequence ID" value="NZ_SPVG01000003.1"/>
</dbReference>